<dbReference type="Proteomes" id="UP000663879">
    <property type="component" value="Unassembled WGS sequence"/>
</dbReference>
<comment type="similarity">
    <text evidence="9">Belongs to the G-protein coupled receptor 1 family.</text>
</comment>
<dbReference type="GO" id="GO:0043005">
    <property type="term" value="C:neuron projection"/>
    <property type="evidence" value="ECO:0007669"/>
    <property type="project" value="TreeGrafter"/>
</dbReference>
<dbReference type="OrthoDB" id="6076970at2759"/>
<dbReference type="AlphaFoldDB" id="A0A813MTW9"/>
<dbReference type="PROSITE" id="PS00237">
    <property type="entry name" value="G_PROTEIN_RECEP_F1_1"/>
    <property type="match status" value="1"/>
</dbReference>
<keyword evidence="4 11" id="KW-1133">Transmembrane helix</keyword>
<evidence type="ECO:0000256" key="5">
    <source>
        <dbReference type="ARBA" id="ARBA00023040"/>
    </source>
</evidence>
<dbReference type="PANTHER" id="PTHR24229:SF40">
    <property type="entry name" value="ALLATOSTATIN C RECEPTOR 1-RELATED"/>
    <property type="match status" value="1"/>
</dbReference>
<evidence type="ECO:0000256" key="3">
    <source>
        <dbReference type="ARBA" id="ARBA00022692"/>
    </source>
</evidence>
<dbReference type="Pfam" id="PF00001">
    <property type="entry name" value="7tm_1"/>
    <property type="match status" value="1"/>
</dbReference>
<feature type="domain" description="G-protein coupled receptors family 1 profile" evidence="12">
    <location>
        <begin position="97"/>
        <end position="368"/>
    </location>
</feature>
<organism evidence="13 14">
    <name type="scientific">Brachionus calyciflorus</name>
    <dbReference type="NCBI Taxonomy" id="104777"/>
    <lineage>
        <taxon>Eukaryota</taxon>
        <taxon>Metazoa</taxon>
        <taxon>Spiralia</taxon>
        <taxon>Gnathifera</taxon>
        <taxon>Rotifera</taxon>
        <taxon>Eurotatoria</taxon>
        <taxon>Monogononta</taxon>
        <taxon>Pseudotrocha</taxon>
        <taxon>Ploima</taxon>
        <taxon>Brachionidae</taxon>
        <taxon>Brachionus</taxon>
    </lineage>
</organism>
<evidence type="ECO:0000256" key="1">
    <source>
        <dbReference type="ARBA" id="ARBA00004651"/>
    </source>
</evidence>
<evidence type="ECO:0000256" key="8">
    <source>
        <dbReference type="ARBA" id="ARBA00023224"/>
    </source>
</evidence>
<evidence type="ECO:0000256" key="11">
    <source>
        <dbReference type="SAM" id="Phobius"/>
    </source>
</evidence>
<accession>A0A813MTW9</accession>
<proteinExistence type="inferred from homology"/>
<evidence type="ECO:0000256" key="10">
    <source>
        <dbReference type="SAM" id="MobiDB-lite"/>
    </source>
</evidence>
<dbReference type="SUPFAM" id="SSF81321">
    <property type="entry name" value="Family A G protein-coupled receptor-like"/>
    <property type="match status" value="1"/>
</dbReference>
<protein>
    <recommendedName>
        <fullName evidence="12">G-protein coupled receptors family 1 profile domain-containing protein</fullName>
    </recommendedName>
</protein>
<feature type="region of interest" description="Disordered" evidence="10">
    <location>
        <begin position="477"/>
        <end position="500"/>
    </location>
</feature>
<keyword evidence="3 9" id="KW-0812">Transmembrane</keyword>
<dbReference type="GO" id="GO:0004930">
    <property type="term" value="F:G protein-coupled receptor activity"/>
    <property type="evidence" value="ECO:0007669"/>
    <property type="project" value="UniProtKB-KW"/>
</dbReference>
<keyword evidence="2" id="KW-1003">Cell membrane</keyword>
<dbReference type="InterPro" id="IPR000276">
    <property type="entry name" value="GPCR_Rhodpsn"/>
</dbReference>
<evidence type="ECO:0000256" key="9">
    <source>
        <dbReference type="RuleBase" id="RU000688"/>
    </source>
</evidence>
<feature type="transmembrane region" description="Helical" evidence="11">
    <location>
        <begin position="307"/>
        <end position="325"/>
    </location>
</feature>
<dbReference type="InterPro" id="IPR017452">
    <property type="entry name" value="GPCR_Rhodpsn_7TM"/>
</dbReference>
<evidence type="ECO:0000259" key="12">
    <source>
        <dbReference type="PROSITE" id="PS50262"/>
    </source>
</evidence>
<reference evidence="13" key="1">
    <citation type="submission" date="2021-02" db="EMBL/GenBank/DDBJ databases">
        <authorList>
            <person name="Nowell W R."/>
        </authorList>
    </citation>
    <scope>NUCLEOTIDE SEQUENCE</scope>
    <source>
        <strain evidence="13">Ploen Becks lab</strain>
    </source>
</reference>
<evidence type="ECO:0000256" key="2">
    <source>
        <dbReference type="ARBA" id="ARBA00022475"/>
    </source>
</evidence>
<feature type="transmembrane region" description="Helical" evidence="11">
    <location>
        <begin position="261"/>
        <end position="286"/>
    </location>
</feature>
<dbReference type="PROSITE" id="PS50262">
    <property type="entry name" value="G_PROTEIN_RECEP_F1_2"/>
    <property type="match status" value="1"/>
</dbReference>
<keyword evidence="5 9" id="KW-0297">G-protein coupled receptor</keyword>
<feature type="transmembrane region" description="Helical" evidence="11">
    <location>
        <begin position="197"/>
        <end position="218"/>
    </location>
</feature>
<feature type="transmembrane region" description="Helical" evidence="11">
    <location>
        <begin position="119"/>
        <end position="144"/>
    </location>
</feature>
<evidence type="ECO:0000313" key="13">
    <source>
        <dbReference type="EMBL" id="CAF0729349.1"/>
    </source>
</evidence>
<keyword evidence="6 11" id="KW-0472">Membrane</keyword>
<evidence type="ECO:0000313" key="14">
    <source>
        <dbReference type="Proteomes" id="UP000663879"/>
    </source>
</evidence>
<gene>
    <name evidence="13" type="ORF">OXX778_LOCUS2736</name>
</gene>
<dbReference type="PRINTS" id="PR00237">
    <property type="entry name" value="GPCRRHODOPSN"/>
</dbReference>
<keyword evidence="7 9" id="KW-0675">Receptor</keyword>
<sequence length="541" mass="63178">MNLSHINETAFDLFIRNNLQYFHLISYILYTLIFLFGILGNSVVIYVLMSSIFVNRNQKNRALILKEHTTIINAPNNVNNSFKYPLDAPRKSINLEHNKFKLSNLISRFLKEKLTVTNFYLLNLAITDFFYVLFIPILLCTMVKRKWLFGSFFCKFYFSMVYLCQCSSVFILVVLSIDRFLSVKYPLKTSTFRSDQIARIVILMSWLLSFLFIIPVILQSEYQIQDSSCQLHWPVNWSFPKPNKFALFANTYLTPLQLFNIYTFLLNYLIPVSIIVILYTQILSSLEKNSQKNTARSKQKKKSHRHITKMVLAIIICYLTCWTPYWTFQIFLYIIEIIGMEAPSFLIIVSHFVQVVAYMSSALNPFIYSYMSEAFRANLNEALGNCCCWRKKDFISLELKEIRKDSLIKKEVENQESNKKLGSTSTVRIESVSSLSNPNDKEVINKDPDCIHVIKEENKNLLDENLELVGKRRRSRHKCMSFSTTQPEPDPEPMPLERQSNSANNLEANKKIPIKKLTLLNTSNSKLKLEINFHGFNYFKK</sequence>
<feature type="transmembrane region" description="Helical" evidence="11">
    <location>
        <begin position="27"/>
        <end position="49"/>
    </location>
</feature>
<feature type="transmembrane region" description="Helical" evidence="11">
    <location>
        <begin position="156"/>
        <end position="177"/>
    </location>
</feature>
<keyword evidence="14" id="KW-1185">Reference proteome</keyword>
<dbReference type="EMBL" id="CAJNOC010000222">
    <property type="protein sequence ID" value="CAF0729349.1"/>
    <property type="molecule type" value="Genomic_DNA"/>
</dbReference>
<dbReference type="GO" id="GO:0005886">
    <property type="term" value="C:plasma membrane"/>
    <property type="evidence" value="ECO:0007669"/>
    <property type="project" value="UniProtKB-SubCell"/>
</dbReference>
<comment type="subcellular location">
    <subcellularLocation>
        <location evidence="1">Cell membrane</location>
        <topology evidence="1">Multi-pass membrane protein</topology>
    </subcellularLocation>
</comment>
<dbReference type="GO" id="GO:0042277">
    <property type="term" value="F:peptide binding"/>
    <property type="evidence" value="ECO:0007669"/>
    <property type="project" value="TreeGrafter"/>
</dbReference>
<keyword evidence="8 9" id="KW-0807">Transducer</keyword>
<evidence type="ECO:0000256" key="7">
    <source>
        <dbReference type="ARBA" id="ARBA00023170"/>
    </source>
</evidence>
<evidence type="ECO:0000256" key="4">
    <source>
        <dbReference type="ARBA" id="ARBA00022989"/>
    </source>
</evidence>
<name>A0A813MTW9_9BILA</name>
<evidence type="ECO:0000256" key="6">
    <source>
        <dbReference type="ARBA" id="ARBA00023136"/>
    </source>
</evidence>
<comment type="caution">
    <text evidence="13">The sequence shown here is derived from an EMBL/GenBank/DDBJ whole genome shotgun (WGS) entry which is preliminary data.</text>
</comment>
<dbReference type="PANTHER" id="PTHR24229">
    <property type="entry name" value="NEUROPEPTIDES RECEPTOR"/>
    <property type="match status" value="1"/>
</dbReference>
<dbReference type="Gene3D" id="1.20.1070.10">
    <property type="entry name" value="Rhodopsin 7-helix transmembrane proteins"/>
    <property type="match status" value="1"/>
</dbReference>